<evidence type="ECO:0000313" key="2">
    <source>
        <dbReference type="EMBL" id="KEO72128.1"/>
    </source>
</evidence>
<accession>A0A074KX30</accession>
<protein>
    <recommendedName>
        <fullName evidence="4">Lipoprotein</fullName>
    </recommendedName>
</protein>
<dbReference type="Proteomes" id="UP000027821">
    <property type="component" value="Unassembled WGS sequence"/>
</dbReference>
<evidence type="ECO:0008006" key="4">
    <source>
        <dbReference type="Google" id="ProtNLM"/>
    </source>
</evidence>
<dbReference type="PROSITE" id="PS51257">
    <property type="entry name" value="PROKAR_LIPOPROTEIN"/>
    <property type="match status" value="1"/>
</dbReference>
<proteinExistence type="predicted"/>
<name>A0A074KX30_9BACT</name>
<gene>
    <name evidence="2" type="ORF">EL17_19655</name>
</gene>
<dbReference type="EMBL" id="JMIH01000028">
    <property type="protein sequence ID" value="KEO72128.1"/>
    <property type="molecule type" value="Genomic_DNA"/>
</dbReference>
<feature type="region of interest" description="Disordered" evidence="1">
    <location>
        <begin position="145"/>
        <end position="201"/>
    </location>
</feature>
<reference evidence="2 3" key="1">
    <citation type="submission" date="2014-04" db="EMBL/GenBank/DDBJ databases">
        <title>Characterization and application of a salt tolerant electro-active bacterium.</title>
        <authorList>
            <person name="Yang L."/>
            <person name="Wei S."/>
            <person name="Tay Q.X.M."/>
        </authorList>
    </citation>
    <scope>NUCLEOTIDE SEQUENCE [LARGE SCALE GENOMIC DNA]</scope>
    <source>
        <strain evidence="2 3">LY1</strain>
    </source>
</reference>
<evidence type="ECO:0000256" key="1">
    <source>
        <dbReference type="SAM" id="MobiDB-lite"/>
    </source>
</evidence>
<comment type="caution">
    <text evidence="2">The sequence shown here is derived from an EMBL/GenBank/DDBJ whole genome shotgun (WGS) entry which is preliminary data.</text>
</comment>
<dbReference type="AlphaFoldDB" id="A0A074KX30"/>
<organism evidence="2 3">
    <name type="scientific">Anditalea andensis</name>
    <dbReference type="NCBI Taxonomy" id="1048983"/>
    <lineage>
        <taxon>Bacteria</taxon>
        <taxon>Pseudomonadati</taxon>
        <taxon>Bacteroidota</taxon>
        <taxon>Cytophagia</taxon>
        <taxon>Cytophagales</taxon>
        <taxon>Cytophagaceae</taxon>
        <taxon>Anditalea</taxon>
    </lineage>
</organism>
<sequence>MKIKQHLFTLGLATSLLVLGACEQNDRSEQAESFREDYRDWEEDYQEKNQELEENRRPVLRWHETFKGEAIPEPRTVGGVTEIPAITDTVAMRQLIPRIAELNEKHDAILSSHRSLREKHTSFINQGNLASISDDEWENQKSLIDSDKERMENDQAELQDQWETIRGLVEDASAPSERTGARTTPAPTVDPRTTAEPRTGN</sequence>
<keyword evidence="3" id="KW-1185">Reference proteome</keyword>
<dbReference type="RefSeq" id="WP_035078411.1">
    <property type="nucleotide sequence ID" value="NZ_JMIH01000028.1"/>
</dbReference>
<evidence type="ECO:0000313" key="3">
    <source>
        <dbReference type="Proteomes" id="UP000027821"/>
    </source>
</evidence>